<evidence type="ECO:0000256" key="1">
    <source>
        <dbReference type="SAM" id="MobiDB-lite"/>
    </source>
</evidence>
<name>A0A7S8E8Y1_9CHLR</name>
<sequence length="173" mass="18411">MQRFGQVGIAIGTLGVIMTMMGLFPGITGVADTPRIGIVQVALLLIGQALLMFGAIVYVKFTFYLGQRSNLAQQVGLRLALTGLLFASLAGLSDILGFGSHIRTETTDIFFGQLQAFGTLASLSLSSVGVLIYAIGGEPNTDMTRTQEMKMLKLTPPTPEKPEDKESTPVKAT</sequence>
<proteinExistence type="predicted"/>
<dbReference type="EMBL" id="CP062983">
    <property type="protein sequence ID" value="QPC82554.1"/>
    <property type="molecule type" value="Genomic_DNA"/>
</dbReference>
<feature type="transmembrane region" description="Helical" evidence="2">
    <location>
        <begin position="37"/>
        <end position="59"/>
    </location>
</feature>
<keyword evidence="2" id="KW-0812">Transmembrane</keyword>
<accession>A0A7S8E8Y1</accession>
<gene>
    <name evidence="3" type="ORF">G4Y79_23175</name>
</gene>
<organism evidence="3 4">
    <name type="scientific">Phototrophicus methaneseepsis</name>
    <dbReference type="NCBI Taxonomy" id="2710758"/>
    <lineage>
        <taxon>Bacteria</taxon>
        <taxon>Bacillati</taxon>
        <taxon>Chloroflexota</taxon>
        <taxon>Candidatus Thermofontia</taxon>
        <taxon>Phototrophicales</taxon>
        <taxon>Phototrophicaceae</taxon>
        <taxon>Phototrophicus</taxon>
    </lineage>
</organism>
<feature type="transmembrane region" description="Helical" evidence="2">
    <location>
        <begin position="79"/>
        <end position="102"/>
    </location>
</feature>
<protein>
    <submittedName>
        <fullName evidence="3">Uncharacterized protein</fullName>
    </submittedName>
</protein>
<evidence type="ECO:0000313" key="3">
    <source>
        <dbReference type="EMBL" id="QPC82554.1"/>
    </source>
</evidence>
<keyword evidence="4" id="KW-1185">Reference proteome</keyword>
<dbReference type="KEGG" id="pmet:G4Y79_23175"/>
<dbReference type="Proteomes" id="UP000594468">
    <property type="component" value="Chromosome"/>
</dbReference>
<feature type="compositionally biased region" description="Basic and acidic residues" evidence="1">
    <location>
        <begin position="160"/>
        <end position="173"/>
    </location>
</feature>
<feature type="region of interest" description="Disordered" evidence="1">
    <location>
        <begin position="153"/>
        <end position="173"/>
    </location>
</feature>
<keyword evidence="2" id="KW-1133">Transmembrane helix</keyword>
<feature type="transmembrane region" description="Helical" evidence="2">
    <location>
        <begin position="114"/>
        <end position="135"/>
    </location>
</feature>
<dbReference type="AlphaFoldDB" id="A0A7S8E8Y1"/>
<evidence type="ECO:0000313" key="4">
    <source>
        <dbReference type="Proteomes" id="UP000594468"/>
    </source>
</evidence>
<dbReference type="RefSeq" id="WP_195170623.1">
    <property type="nucleotide sequence ID" value="NZ_CP062983.1"/>
</dbReference>
<evidence type="ECO:0000256" key="2">
    <source>
        <dbReference type="SAM" id="Phobius"/>
    </source>
</evidence>
<keyword evidence="2" id="KW-0472">Membrane</keyword>
<reference evidence="3 4" key="1">
    <citation type="submission" date="2020-02" db="EMBL/GenBank/DDBJ databases">
        <authorList>
            <person name="Zheng R.K."/>
            <person name="Sun C.M."/>
        </authorList>
    </citation>
    <scope>NUCLEOTIDE SEQUENCE [LARGE SCALE GENOMIC DNA]</scope>
    <source>
        <strain evidence="4">rifampicinis</strain>
    </source>
</reference>
<feature type="transmembrane region" description="Helical" evidence="2">
    <location>
        <begin position="7"/>
        <end position="31"/>
    </location>
</feature>